<dbReference type="InterPro" id="IPR004538">
    <property type="entry name" value="Hemolysin_A/TlyA"/>
</dbReference>
<dbReference type="HOGENOM" id="CLU_058015_1_0_11"/>
<keyword evidence="6" id="KW-1185">Reference proteome</keyword>
<dbReference type="PANTHER" id="PTHR32319">
    <property type="entry name" value="BACTERIAL HEMOLYSIN-LIKE PROTEIN"/>
    <property type="match status" value="1"/>
</dbReference>
<keyword evidence="1" id="KW-0694">RNA-binding</keyword>
<dbReference type="AlphaFoldDB" id="N0E087"/>
<evidence type="ECO:0000313" key="5">
    <source>
        <dbReference type="EMBL" id="CCH69095.1"/>
    </source>
</evidence>
<comment type="similarity">
    <text evidence="2">Belongs to the TlyA family.</text>
</comment>
<feature type="domain" description="Ribosomal RNA methyltransferase FtsJ" evidence="4">
    <location>
        <begin position="47"/>
        <end position="227"/>
    </location>
</feature>
<evidence type="ECO:0000256" key="2">
    <source>
        <dbReference type="ARBA" id="ARBA00029460"/>
    </source>
</evidence>
<dbReference type="CDD" id="cd02440">
    <property type="entry name" value="AdoMet_MTases"/>
    <property type="match status" value="1"/>
</dbReference>
<dbReference type="InterPro" id="IPR029063">
    <property type="entry name" value="SAM-dependent_MTases_sf"/>
</dbReference>
<organism evidence="5 6">
    <name type="scientific">Phycicoccus elongatus Lp2</name>
    <dbReference type="NCBI Taxonomy" id="1193181"/>
    <lineage>
        <taxon>Bacteria</taxon>
        <taxon>Bacillati</taxon>
        <taxon>Actinomycetota</taxon>
        <taxon>Actinomycetes</taxon>
        <taxon>Micrococcales</taxon>
        <taxon>Intrasporangiaceae</taxon>
        <taxon>Phycicoccus</taxon>
    </lineage>
</organism>
<dbReference type="GO" id="GO:0003723">
    <property type="term" value="F:RNA binding"/>
    <property type="evidence" value="ECO:0007669"/>
    <property type="project" value="UniProtKB-KW"/>
</dbReference>
<dbReference type="CDD" id="cd00165">
    <property type="entry name" value="S4"/>
    <property type="match status" value="1"/>
</dbReference>
<proteinExistence type="inferred from homology"/>
<protein>
    <submittedName>
        <fullName evidence="5">Putative membrane protein</fullName>
    </submittedName>
</protein>
<name>N0E087_9MICO</name>
<dbReference type="PIRSF" id="PIRSF005578">
    <property type="entry name" value="TlyA"/>
    <property type="match status" value="1"/>
</dbReference>
<dbReference type="InterPro" id="IPR002877">
    <property type="entry name" value="RNA_MeTrfase_FtsJ_dom"/>
</dbReference>
<accession>N0E087</accession>
<dbReference type="InterPro" id="IPR047048">
    <property type="entry name" value="TlyA"/>
</dbReference>
<evidence type="ECO:0000313" key="6">
    <source>
        <dbReference type="Proteomes" id="UP000013167"/>
    </source>
</evidence>
<reference evidence="5 6" key="1">
    <citation type="journal article" date="2013" name="ISME J.">
        <title>A metabolic model for members of the genus Tetrasphaera involved in enhanced biological phosphorus removal.</title>
        <authorList>
            <person name="Kristiansen R."/>
            <person name="Nguyen H.T.T."/>
            <person name="Saunders A.M."/>
            <person name="Nielsen J.L."/>
            <person name="Wimmer R."/>
            <person name="Le V.Q."/>
            <person name="McIlroy S.J."/>
            <person name="Petrovski S."/>
            <person name="Seviour R.J."/>
            <person name="Calteau A."/>
            <person name="Nielsen K.L."/>
            <person name="Nielsen P.H."/>
        </authorList>
    </citation>
    <scope>NUCLEOTIDE SEQUENCE [LARGE SCALE GENOMIC DNA]</scope>
    <source>
        <strain evidence="5 6">Lp2</strain>
    </source>
</reference>
<dbReference type="GO" id="GO:0008168">
    <property type="term" value="F:methyltransferase activity"/>
    <property type="evidence" value="ECO:0007669"/>
    <property type="project" value="InterPro"/>
</dbReference>
<dbReference type="Gene3D" id="3.40.50.150">
    <property type="entry name" value="Vaccinia Virus protein VP39"/>
    <property type="match status" value="1"/>
</dbReference>
<dbReference type="PANTHER" id="PTHR32319:SF0">
    <property type="entry name" value="BACTERIAL HEMOLYSIN-LIKE PROTEIN"/>
    <property type="match status" value="1"/>
</dbReference>
<dbReference type="eggNOG" id="COG1189">
    <property type="taxonomic scope" value="Bacteria"/>
</dbReference>
<evidence type="ECO:0000259" key="4">
    <source>
        <dbReference type="Pfam" id="PF01728"/>
    </source>
</evidence>
<evidence type="ECO:0000256" key="3">
    <source>
        <dbReference type="SAM" id="MobiDB-lite"/>
    </source>
</evidence>
<dbReference type="STRING" id="1193181.BN10_1300005"/>
<sequence length="252" mass="26565">MARSRGHAKELIEAGDVEIPGGPATPKPSTEVAADDELVVTGPPCRWVNRGAEKLHHALTSWRIDVGGRRALDVGASTGGFTQVLLAHGARHVVALDVGHGQLHPSVAADPRVSDVEGVSVRDLDSLSLDPFDILVADLSFISLTVAMPAMARAVTPEGEVVLLVKPQFEVGRERLGKNGIVSRSRDRALAIGRVVDSAAEHGLGVQGLLPSPISGTHGNREFLLWLHPADGADMDPSVLTRTIEVVSSAPR</sequence>
<dbReference type="GO" id="GO:0032259">
    <property type="term" value="P:methylation"/>
    <property type="evidence" value="ECO:0007669"/>
    <property type="project" value="InterPro"/>
</dbReference>
<feature type="region of interest" description="Disordered" evidence="3">
    <location>
        <begin position="1"/>
        <end position="30"/>
    </location>
</feature>
<evidence type="ECO:0000256" key="1">
    <source>
        <dbReference type="ARBA" id="ARBA00022884"/>
    </source>
</evidence>
<comment type="caution">
    <text evidence="5">The sequence shown here is derived from an EMBL/GenBank/DDBJ whole genome shotgun (WGS) entry which is preliminary data.</text>
</comment>
<dbReference type="Proteomes" id="UP000013167">
    <property type="component" value="Unassembled WGS sequence"/>
</dbReference>
<dbReference type="Pfam" id="PF01728">
    <property type="entry name" value="FtsJ"/>
    <property type="match status" value="1"/>
</dbReference>
<dbReference type="InterPro" id="IPR036986">
    <property type="entry name" value="S4_RNA-bd_sf"/>
</dbReference>
<dbReference type="SUPFAM" id="SSF55174">
    <property type="entry name" value="Alpha-L RNA-binding motif"/>
    <property type="match status" value="1"/>
</dbReference>
<dbReference type="Gene3D" id="3.10.290.10">
    <property type="entry name" value="RNA-binding S4 domain"/>
    <property type="match status" value="1"/>
</dbReference>
<dbReference type="SUPFAM" id="SSF53335">
    <property type="entry name" value="S-adenosyl-L-methionine-dependent methyltransferases"/>
    <property type="match status" value="1"/>
</dbReference>
<dbReference type="EMBL" id="CAIZ01000036">
    <property type="protein sequence ID" value="CCH69095.1"/>
    <property type="molecule type" value="Genomic_DNA"/>
</dbReference>
<gene>
    <name evidence="5" type="ORF">BN10_1300005</name>
</gene>